<dbReference type="Proteomes" id="UP000000658">
    <property type="component" value="Chromosome"/>
</dbReference>
<evidence type="ECO:0000256" key="6">
    <source>
        <dbReference type="PIRSR" id="PIRSR602129-50"/>
    </source>
</evidence>
<proteinExistence type="inferred from homology"/>
<comment type="cofactor">
    <cofactor evidence="1 6 7">
        <name>pyridoxal 5'-phosphate</name>
        <dbReference type="ChEBI" id="CHEBI:597326"/>
    </cofactor>
</comment>
<dbReference type="GO" id="GO:0019752">
    <property type="term" value="P:carboxylic acid metabolic process"/>
    <property type="evidence" value="ECO:0007669"/>
    <property type="project" value="InterPro"/>
</dbReference>
<protein>
    <submittedName>
        <fullName evidence="8">Putative PLP-dependent decarboxylase</fullName>
    </submittedName>
</protein>
<dbReference type="HOGENOM" id="CLU_011856_0_4_6"/>
<reference evidence="8 9" key="1">
    <citation type="journal article" date="2006" name="Nat. Biotechnol.">
        <title>Complete genome sequence of the entomopathogenic and metabolically versatile soil bacterium Pseudomonas entomophila.</title>
        <authorList>
            <person name="Vodovar N."/>
            <person name="Vallenet D."/>
            <person name="Cruveiller S."/>
            <person name="Rouy Z."/>
            <person name="Barbe V."/>
            <person name="Acosta C."/>
            <person name="Cattolico L."/>
            <person name="Jubin C."/>
            <person name="Lajus A."/>
            <person name="Segurens B."/>
            <person name="Vacherie B."/>
            <person name="Wincker P."/>
            <person name="Weissenbach J."/>
            <person name="Lemaitre B."/>
            <person name="Medigue C."/>
            <person name="Boccard F."/>
        </authorList>
    </citation>
    <scope>NUCLEOTIDE SEQUENCE [LARGE SCALE GENOMIC DNA]</scope>
    <source>
        <strain evidence="8 9">L48</strain>
    </source>
</reference>
<keyword evidence="4 6" id="KW-0663">Pyridoxal phosphate</keyword>
<dbReference type="SUPFAM" id="SSF53383">
    <property type="entry name" value="PLP-dependent transferases"/>
    <property type="match status" value="1"/>
</dbReference>
<dbReference type="GO" id="GO:0030170">
    <property type="term" value="F:pyridoxal phosphate binding"/>
    <property type="evidence" value="ECO:0007669"/>
    <property type="project" value="InterPro"/>
</dbReference>
<evidence type="ECO:0000256" key="5">
    <source>
        <dbReference type="ARBA" id="ARBA00023239"/>
    </source>
</evidence>
<dbReference type="Pfam" id="PF00282">
    <property type="entry name" value="Pyridoxal_deC"/>
    <property type="match status" value="1"/>
</dbReference>
<evidence type="ECO:0000256" key="7">
    <source>
        <dbReference type="RuleBase" id="RU000382"/>
    </source>
</evidence>
<dbReference type="PANTHER" id="PTHR11999">
    <property type="entry name" value="GROUP II PYRIDOXAL-5-PHOSPHATE DECARBOXYLASE"/>
    <property type="match status" value="1"/>
</dbReference>
<name>Q1IEL6_PSEE4</name>
<feature type="modified residue" description="N6-(pyridoxal phosphate)lysine" evidence="6">
    <location>
        <position position="339"/>
    </location>
</feature>
<dbReference type="PRINTS" id="PR00800">
    <property type="entry name" value="YHDCRBOXLASE"/>
</dbReference>
<evidence type="ECO:0000313" key="9">
    <source>
        <dbReference type="Proteomes" id="UP000000658"/>
    </source>
</evidence>
<dbReference type="InterPro" id="IPR015424">
    <property type="entry name" value="PyrdxlP-dep_Trfase"/>
</dbReference>
<dbReference type="GO" id="GO:0016831">
    <property type="term" value="F:carboxy-lyase activity"/>
    <property type="evidence" value="ECO:0007669"/>
    <property type="project" value="UniProtKB-KW"/>
</dbReference>
<dbReference type="GO" id="GO:0006520">
    <property type="term" value="P:amino acid metabolic process"/>
    <property type="evidence" value="ECO:0007669"/>
    <property type="project" value="InterPro"/>
</dbReference>
<comment type="similarity">
    <text evidence="2 7">Belongs to the group II decarboxylase family.</text>
</comment>
<dbReference type="KEGG" id="pen:PSEEN0984"/>
<dbReference type="eggNOG" id="COG0076">
    <property type="taxonomic scope" value="Bacteria"/>
</dbReference>
<dbReference type="InterPro" id="IPR010977">
    <property type="entry name" value="Aromatic_deC"/>
</dbReference>
<accession>Q1IEL6</accession>
<keyword evidence="5 7" id="KW-0456">Lyase</keyword>
<evidence type="ECO:0000256" key="4">
    <source>
        <dbReference type="ARBA" id="ARBA00022898"/>
    </source>
</evidence>
<evidence type="ECO:0000256" key="3">
    <source>
        <dbReference type="ARBA" id="ARBA00022793"/>
    </source>
</evidence>
<dbReference type="Gene3D" id="3.90.1150.10">
    <property type="entry name" value="Aspartate Aminotransferase, domain 1"/>
    <property type="match status" value="1"/>
</dbReference>
<dbReference type="STRING" id="384676.PSEEN0984"/>
<evidence type="ECO:0000256" key="2">
    <source>
        <dbReference type="ARBA" id="ARBA00009533"/>
    </source>
</evidence>
<dbReference type="PANTHER" id="PTHR11999:SF70">
    <property type="entry name" value="MIP05841P"/>
    <property type="match status" value="1"/>
</dbReference>
<dbReference type="Gene3D" id="3.40.640.10">
    <property type="entry name" value="Type I PLP-dependent aspartate aminotransferase-like (Major domain)"/>
    <property type="match status" value="1"/>
</dbReference>
<evidence type="ECO:0000256" key="1">
    <source>
        <dbReference type="ARBA" id="ARBA00001933"/>
    </source>
</evidence>
<organism evidence="8 9">
    <name type="scientific">Pseudomonas entomophila (strain L48)</name>
    <dbReference type="NCBI Taxonomy" id="384676"/>
    <lineage>
        <taxon>Bacteria</taxon>
        <taxon>Pseudomonadati</taxon>
        <taxon>Pseudomonadota</taxon>
        <taxon>Gammaproteobacteria</taxon>
        <taxon>Pseudomonadales</taxon>
        <taxon>Pseudomonadaceae</taxon>
        <taxon>Pseudomonas</taxon>
    </lineage>
</organism>
<keyword evidence="3" id="KW-0210">Decarboxylase</keyword>
<sequence length="502" mass="53863">MRVPCTAVPASRLKPLLQRQSAWTLTQQDTLNMQMRKPITMDPPRLLPAIGEGNLATADIDLMLEALRQALSRPRGELSAPDEASAISRAVEQRVGHSISEAGLGLPAALDVFGSLLAQQGVPTDHPGYLAYIGSAPTPAAALMDGLLSTTGMIGSGWLGGAGLIWAENQALRWLADLAQLPGEAGGCFVSGGTAGNFSALAAARQRYRERTGRRGGLVLAGLAAHASIDVSAGLLDLERVGVACDEQGRMTAAGLAQTLGELAADGRLEQVVAIVAVAGSTNAGQIDDLPGVGTIARQQGIWFHVDAAYGGAFLCVPQVRPQFQGIELADSLIIDPHKGLFVPYDCCALLYAQPQQAMPAFTQDASYLDQINESQQFNPMHYAFHLSRRARGVPLWFSLVVHGSDAYRHTLERILALTDNLRLRIARHPRLELIEASGLSVILFKRRGWQAAEYDAWAQDCLREGIALVVPTRWQGETVMRLCIMNTGLDEARCDRLLAGL</sequence>
<dbReference type="InterPro" id="IPR002129">
    <property type="entry name" value="PyrdxlP-dep_de-COase"/>
</dbReference>
<dbReference type="InterPro" id="IPR015422">
    <property type="entry name" value="PyrdxlP-dep_Trfase_small"/>
</dbReference>
<dbReference type="AlphaFoldDB" id="Q1IEL6"/>
<evidence type="ECO:0000313" key="8">
    <source>
        <dbReference type="EMBL" id="CAK13889.1"/>
    </source>
</evidence>
<dbReference type="InterPro" id="IPR015421">
    <property type="entry name" value="PyrdxlP-dep_Trfase_major"/>
</dbReference>
<dbReference type="EMBL" id="CT573326">
    <property type="protein sequence ID" value="CAK13889.1"/>
    <property type="molecule type" value="Genomic_DNA"/>
</dbReference>
<gene>
    <name evidence="8" type="ordered locus">PSEEN0984</name>
</gene>